<protein>
    <submittedName>
        <fullName evidence="1">Uncharacterized protein</fullName>
    </submittedName>
</protein>
<organism evidence="1 2">
    <name type="scientific">Hymenobacter duratus</name>
    <dbReference type="NCBI Taxonomy" id="2771356"/>
    <lineage>
        <taxon>Bacteria</taxon>
        <taxon>Pseudomonadati</taxon>
        <taxon>Bacteroidota</taxon>
        <taxon>Cytophagia</taxon>
        <taxon>Cytophagales</taxon>
        <taxon>Hymenobacteraceae</taxon>
        <taxon>Hymenobacter</taxon>
    </lineage>
</organism>
<evidence type="ECO:0000313" key="2">
    <source>
        <dbReference type="Proteomes" id="UP000642468"/>
    </source>
</evidence>
<dbReference type="RefSeq" id="WP_190785198.1">
    <property type="nucleotide sequence ID" value="NZ_JACWZZ010000003.1"/>
</dbReference>
<comment type="caution">
    <text evidence="1">The sequence shown here is derived from an EMBL/GenBank/DDBJ whole genome shotgun (WGS) entry which is preliminary data.</text>
</comment>
<accession>A0ABR8JKR8</accession>
<gene>
    <name evidence="1" type="ORF">IC231_14345</name>
</gene>
<evidence type="ECO:0000313" key="1">
    <source>
        <dbReference type="EMBL" id="MBD2716221.1"/>
    </source>
</evidence>
<keyword evidence="2" id="KW-1185">Reference proteome</keyword>
<dbReference type="EMBL" id="JACWZZ010000003">
    <property type="protein sequence ID" value="MBD2716221.1"/>
    <property type="molecule type" value="Genomic_DNA"/>
</dbReference>
<reference evidence="1 2" key="1">
    <citation type="submission" date="2020-09" db="EMBL/GenBank/DDBJ databases">
        <authorList>
            <person name="Kim M.K."/>
        </authorList>
    </citation>
    <scope>NUCLEOTIDE SEQUENCE [LARGE SCALE GENOMIC DNA]</scope>
    <source>
        <strain evidence="1 2">BT646</strain>
    </source>
</reference>
<name>A0ABR8JKR8_9BACT</name>
<sequence length="151" mass="17747">MNADIYVLANNRKKENVLKALDKYLPNRSYQLGKQDGQFEFWNDSNQTENQPSIFFKSESDLFGFLDSQNKILFRPSFRSTTESEFRALTLYYFEDNSLVFGLNMYQDSIKEELVLSELKELLESKYGYIAYHVPPAYGKEAFIKQCKNLK</sequence>
<proteinExistence type="predicted"/>
<dbReference type="Proteomes" id="UP000642468">
    <property type="component" value="Unassembled WGS sequence"/>
</dbReference>